<gene>
    <name evidence="2" type="primary">ATP8</name>
</gene>
<accession>A0A7L7S1M8</accession>
<proteinExistence type="predicted"/>
<keyword evidence="2" id="KW-0496">Mitochondrion</keyword>
<keyword evidence="1" id="KW-1133">Transmembrane helix</keyword>
<reference evidence="2" key="1">
    <citation type="submission" date="2020-08" db="EMBL/GenBank/DDBJ databases">
        <title>DNAmark Project.</title>
        <authorList>
            <person name="Leerhoei F."/>
        </authorList>
    </citation>
    <scope>NUCLEOTIDE SEQUENCE</scope>
    <source>
        <strain evidence="2">DM728</strain>
    </source>
</reference>
<organism evidence="2">
    <name type="scientific">Ammophila sabulosa</name>
    <dbReference type="NCBI Taxonomy" id="1088610"/>
    <lineage>
        <taxon>Eukaryota</taxon>
        <taxon>Metazoa</taxon>
        <taxon>Ecdysozoa</taxon>
        <taxon>Arthropoda</taxon>
        <taxon>Hexapoda</taxon>
        <taxon>Insecta</taxon>
        <taxon>Pterygota</taxon>
        <taxon>Neoptera</taxon>
        <taxon>Endopterygota</taxon>
        <taxon>Hymenoptera</taxon>
        <taxon>Apocrita</taxon>
        <taxon>Aculeata</taxon>
        <taxon>Apoidea</taxon>
        <taxon>Sphecidae</taxon>
        <taxon>Ammophilinae</taxon>
        <taxon>Ammophila</taxon>
    </lineage>
</organism>
<dbReference type="AlphaFoldDB" id="A0A7L7S1M8"/>
<dbReference type="EMBL" id="MT862437">
    <property type="protein sequence ID" value="QNV12177.1"/>
    <property type="molecule type" value="Genomic_DNA"/>
</dbReference>
<keyword evidence="1" id="KW-0812">Transmembrane</keyword>
<name>A0A7L7S1M8_9HYME</name>
<evidence type="ECO:0000313" key="2">
    <source>
        <dbReference type="EMBL" id="QNV12177.1"/>
    </source>
</evidence>
<protein>
    <submittedName>
        <fullName evidence="2">ATP synthase F0 subunit 8</fullName>
    </submittedName>
</protein>
<evidence type="ECO:0000256" key="1">
    <source>
        <dbReference type="SAM" id="Phobius"/>
    </source>
</evidence>
<keyword evidence="1" id="KW-0472">Membrane</keyword>
<feature type="transmembrane region" description="Helical" evidence="1">
    <location>
        <begin position="12"/>
        <end position="30"/>
    </location>
</feature>
<sequence length="50" mass="6511">MPQMMPMKWLSYYFLFMIILMMMMSMIHFMKNNKFNKKYIKPNMKNWYWK</sequence>
<geneLocation type="mitochondrion" evidence="2"/>